<keyword evidence="3" id="KW-1185">Reference proteome</keyword>
<sequence>MRDSSITQQFCFVAVLFRGSSRDNYRIATHIFQNRYPFDSLRDISKPDISKPRHLETGHFETGHLETGHLRNRTSRNRDISKPR</sequence>
<evidence type="ECO:0000313" key="2">
    <source>
        <dbReference type="EnsemblMetazoa" id="CJA22737.1"/>
    </source>
</evidence>
<evidence type="ECO:0000256" key="1">
    <source>
        <dbReference type="SAM" id="MobiDB-lite"/>
    </source>
</evidence>
<name>A0A8R1I4U0_CAEJA</name>
<protein>
    <submittedName>
        <fullName evidence="2">Uncharacterized protein</fullName>
    </submittedName>
</protein>
<feature type="compositionally biased region" description="Basic and acidic residues" evidence="1">
    <location>
        <begin position="47"/>
        <end position="69"/>
    </location>
</feature>
<reference evidence="3" key="1">
    <citation type="submission" date="2010-08" db="EMBL/GenBank/DDBJ databases">
        <authorList>
            <consortium name="Caenorhabditis japonica Sequencing Consortium"/>
            <person name="Wilson R.K."/>
        </authorList>
    </citation>
    <scope>NUCLEOTIDE SEQUENCE [LARGE SCALE GENOMIC DNA]</scope>
    <source>
        <strain evidence="3">DF5081</strain>
    </source>
</reference>
<evidence type="ECO:0000313" key="3">
    <source>
        <dbReference type="Proteomes" id="UP000005237"/>
    </source>
</evidence>
<accession>A0A8R1I4U0</accession>
<feature type="region of interest" description="Disordered" evidence="1">
    <location>
        <begin position="47"/>
        <end position="84"/>
    </location>
</feature>
<organism evidence="2 3">
    <name type="scientific">Caenorhabditis japonica</name>
    <dbReference type="NCBI Taxonomy" id="281687"/>
    <lineage>
        <taxon>Eukaryota</taxon>
        <taxon>Metazoa</taxon>
        <taxon>Ecdysozoa</taxon>
        <taxon>Nematoda</taxon>
        <taxon>Chromadorea</taxon>
        <taxon>Rhabditida</taxon>
        <taxon>Rhabditina</taxon>
        <taxon>Rhabditomorpha</taxon>
        <taxon>Rhabditoidea</taxon>
        <taxon>Rhabditidae</taxon>
        <taxon>Peloderinae</taxon>
        <taxon>Caenorhabditis</taxon>
    </lineage>
</organism>
<dbReference type="EnsemblMetazoa" id="CJA22737.1">
    <property type="protein sequence ID" value="CJA22737.1"/>
    <property type="gene ID" value="WBGene00178309"/>
</dbReference>
<reference evidence="2" key="2">
    <citation type="submission" date="2022-06" db="UniProtKB">
        <authorList>
            <consortium name="EnsemblMetazoa"/>
        </authorList>
    </citation>
    <scope>IDENTIFICATION</scope>
    <source>
        <strain evidence="2">DF5081</strain>
    </source>
</reference>
<dbReference type="AlphaFoldDB" id="A0A8R1I4U0"/>
<proteinExistence type="predicted"/>
<dbReference type="Proteomes" id="UP000005237">
    <property type="component" value="Unassembled WGS sequence"/>
</dbReference>